<organism evidence="2 3">
    <name type="scientific">Roridomyces roridus</name>
    <dbReference type="NCBI Taxonomy" id="1738132"/>
    <lineage>
        <taxon>Eukaryota</taxon>
        <taxon>Fungi</taxon>
        <taxon>Dikarya</taxon>
        <taxon>Basidiomycota</taxon>
        <taxon>Agaricomycotina</taxon>
        <taxon>Agaricomycetes</taxon>
        <taxon>Agaricomycetidae</taxon>
        <taxon>Agaricales</taxon>
        <taxon>Marasmiineae</taxon>
        <taxon>Mycenaceae</taxon>
        <taxon>Roridomyces</taxon>
    </lineage>
</organism>
<proteinExistence type="predicted"/>
<protein>
    <recommendedName>
        <fullName evidence="4">F-box domain-containing protein</fullName>
    </recommendedName>
</protein>
<name>A0AAD7FDF2_9AGAR</name>
<evidence type="ECO:0008006" key="4">
    <source>
        <dbReference type="Google" id="ProtNLM"/>
    </source>
</evidence>
<evidence type="ECO:0000313" key="2">
    <source>
        <dbReference type="EMBL" id="KAJ7613519.1"/>
    </source>
</evidence>
<accession>A0AAD7FDF2</accession>
<dbReference type="EMBL" id="JARKIF010000028">
    <property type="protein sequence ID" value="KAJ7613519.1"/>
    <property type="molecule type" value="Genomic_DNA"/>
</dbReference>
<keyword evidence="3" id="KW-1185">Reference proteome</keyword>
<sequence length="430" mass="46758">MQFPIELVESVIDASVAHHPTLSACSLVCKQWLPRCRHHLFSTLDLSADWTPEPNSVTNLLALLLTPHAAETLIPYVRSVVVAKRSWGMTPVARILTALARAGVRPRALLVNCPSYEPTHTPVFASSLTHLTLELHNDMRAAPLIEYICAFPRLEVLDVGGSARFAFDEGMLSAHYAGRMQLPARLHTLIVRNTVVVDWIVATALAPGGSKIGVTTLVVRHIRLPEQWEGVYRYLTTSACAGVIRSLTFQGCDFPLQPPTPLPLLPSLRTLTIECSTTSAGAHLSILLPHVPPHITPTSFLPALEVFTLRFTNAFLSAASPSSAVGDPRAWADVDKHFASLSPAPEFFPALERVCVSRVGLSASVGGGRRNSNAEVYGGRGREGGYSVHNRSGTGNVGEQEEEGRPLPKTVADILRKEMRECVRRGLLFV</sequence>
<reference evidence="2" key="1">
    <citation type="submission" date="2023-03" db="EMBL/GenBank/DDBJ databases">
        <title>Massive genome expansion in bonnet fungi (Mycena s.s.) driven by repeated elements and novel gene families across ecological guilds.</title>
        <authorList>
            <consortium name="Lawrence Berkeley National Laboratory"/>
            <person name="Harder C.B."/>
            <person name="Miyauchi S."/>
            <person name="Viragh M."/>
            <person name="Kuo A."/>
            <person name="Thoen E."/>
            <person name="Andreopoulos B."/>
            <person name="Lu D."/>
            <person name="Skrede I."/>
            <person name="Drula E."/>
            <person name="Henrissat B."/>
            <person name="Morin E."/>
            <person name="Kohler A."/>
            <person name="Barry K."/>
            <person name="LaButti K."/>
            <person name="Morin E."/>
            <person name="Salamov A."/>
            <person name="Lipzen A."/>
            <person name="Mereny Z."/>
            <person name="Hegedus B."/>
            <person name="Baldrian P."/>
            <person name="Stursova M."/>
            <person name="Weitz H."/>
            <person name="Taylor A."/>
            <person name="Grigoriev I.V."/>
            <person name="Nagy L.G."/>
            <person name="Martin F."/>
            <person name="Kauserud H."/>
        </authorList>
    </citation>
    <scope>NUCLEOTIDE SEQUENCE</scope>
    <source>
        <strain evidence="2">9284</strain>
    </source>
</reference>
<dbReference type="Proteomes" id="UP001221142">
    <property type="component" value="Unassembled WGS sequence"/>
</dbReference>
<evidence type="ECO:0000256" key="1">
    <source>
        <dbReference type="SAM" id="MobiDB-lite"/>
    </source>
</evidence>
<dbReference type="AlphaFoldDB" id="A0AAD7FDF2"/>
<comment type="caution">
    <text evidence="2">The sequence shown here is derived from an EMBL/GenBank/DDBJ whole genome shotgun (WGS) entry which is preliminary data.</text>
</comment>
<feature type="region of interest" description="Disordered" evidence="1">
    <location>
        <begin position="374"/>
        <end position="405"/>
    </location>
</feature>
<gene>
    <name evidence="2" type="ORF">FB45DRAFT_938593</name>
</gene>
<evidence type="ECO:0000313" key="3">
    <source>
        <dbReference type="Proteomes" id="UP001221142"/>
    </source>
</evidence>